<evidence type="ECO:0000313" key="2">
    <source>
        <dbReference type="EMBL" id="CAH1108137.1"/>
    </source>
</evidence>
<dbReference type="AlphaFoldDB" id="A0A9P0D0N7"/>
<name>A0A9P0D0N7_9CUCU</name>
<evidence type="ECO:0000259" key="1">
    <source>
        <dbReference type="Pfam" id="PF08242"/>
    </source>
</evidence>
<gene>
    <name evidence="2" type="ORF">PSYICH_LOCUS9486</name>
</gene>
<organism evidence="2 3">
    <name type="scientific">Psylliodes chrysocephalus</name>
    <dbReference type="NCBI Taxonomy" id="3402493"/>
    <lineage>
        <taxon>Eukaryota</taxon>
        <taxon>Metazoa</taxon>
        <taxon>Ecdysozoa</taxon>
        <taxon>Arthropoda</taxon>
        <taxon>Hexapoda</taxon>
        <taxon>Insecta</taxon>
        <taxon>Pterygota</taxon>
        <taxon>Neoptera</taxon>
        <taxon>Endopterygota</taxon>
        <taxon>Coleoptera</taxon>
        <taxon>Polyphaga</taxon>
        <taxon>Cucujiformia</taxon>
        <taxon>Chrysomeloidea</taxon>
        <taxon>Chrysomelidae</taxon>
        <taxon>Galerucinae</taxon>
        <taxon>Alticini</taxon>
        <taxon>Psylliodes</taxon>
    </lineage>
</organism>
<dbReference type="InterPro" id="IPR013217">
    <property type="entry name" value="Methyltransf_12"/>
</dbReference>
<dbReference type="InterPro" id="IPR029063">
    <property type="entry name" value="SAM-dependent_MTases_sf"/>
</dbReference>
<sequence>MGMVLPELWSKSCSVAISLASTQLHKYQHMINWKKSASILEIGFADGHTSSHCLAPILPQDYSEFVASDISKEMINYAKQYFKIPRWKFVQMDIGANVPEEFHNKFDHVFGFSVMHMVKNPRKAFKNIYDMLKPGGSTFLIFFEKTPIDDLFDRLKTHPKWGKYGQEKMISTYYYSKNTKDDYQKDIEAAQFKDYTFNVEQEMYRFSSEEECDNSLVAVNCTIPEIPKELYDEYIKDYLKEKMRAHLYKISQKNGKNEVTLHANVFVFIAKKPENIQ</sequence>
<feature type="domain" description="Methyltransferase type 12" evidence="1">
    <location>
        <begin position="40"/>
        <end position="136"/>
    </location>
</feature>
<evidence type="ECO:0000313" key="3">
    <source>
        <dbReference type="Proteomes" id="UP001153636"/>
    </source>
</evidence>
<dbReference type="EMBL" id="OV651815">
    <property type="protein sequence ID" value="CAH1108137.1"/>
    <property type="molecule type" value="Genomic_DNA"/>
</dbReference>
<dbReference type="PANTHER" id="PTHR43861:SF1">
    <property type="entry name" value="TRANS-ACONITATE 2-METHYLTRANSFERASE"/>
    <property type="match status" value="1"/>
</dbReference>
<dbReference type="Pfam" id="PF08242">
    <property type="entry name" value="Methyltransf_12"/>
    <property type="match status" value="1"/>
</dbReference>
<keyword evidence="3" id="KW-1185">Reference proteome</keyword>
<accession>A0A9P0D0N7</accession>
<dbReference type="PANTHER" id="PTHR43861">
    <property type="entry name" value="TRANS-ACONITATE 2-METHYLTRANSFERASE-RELATED"/>
    <property type="match status" value="1"/>
</dbReference>
<dbReference type="SUPFAM" id="SSF53335">
    <property type="entry name" value="S-adenosyl-L-methionine-dependent methyltransferases"/>
    <property type="match status" value="1"/>
</dbReference>
<dbReference type="Gene3D" id="3.40.50.150">
    <property type="entry name" value="Vaccinia Virus protein VP39"/>
    <property type="match status" value="1"/>
</dbReference>
<dbReference type="OrthoDB" id="66144at2759"/>
<reference evidence="2" key="1">
    <citation type="submission" date="2022-01" db="EMBL/GenBank/DDBJ databases">
        <authorList>
            <person name="King R."/>
        </authorList>
    </citation>
    <scope>NUCLEOTIDE SEQUENCE</scope>
</reference>
<dbReference type="CDD" id="cd02440">
    <property type="entry name" value="AdoMet_MTases"/>
    <property type="match status" value="1"/>
</dbReference>
<protein>
    <recommendedName>
        <fullName evidence="1">Methyltransferase type 12 domain-containing protein</fullName>
    </recommendedName>
</protein>
<proteinExistence type="predicted"/>
<dbReference type="Proteomes" id="UP001153636">
    <property type="component" value="Chromosome 3"/>
</dbReference>